<gene>
    <name evidence="4" type="ORF">EGT51_05120</name>
</gene>
<dbReference type="InterPro" id="IPR050400">
    <property type="entry name" value="Bact_Cytoskel_RodZ"/>
</dbReference>
<evidence type="ECO:0000256" key="2">
    <source>
        <dbReference type="SAM" id="Phobius"/>
    </source>
</evidence>
<comment type="caution">
    <text evidence="4">The sequence shown here is derived from an EMBL/GenBank/DDBJ whole genome shotgun (WGS) entry which is preliminary data.</text>
</comment>
<dbReference type="InterPro" id="IPR025194">
    <property type="entry name" value="RodZ-like_C"/>
</dbReference>
<protein>
    <submittedName>
        <fullName evidence="4">DUF4115 domain-containing protein</fullName>
    </submittedName>
</protein>
<dbReference type="GO" id="GO:0003677">
    <property type="term" value="F:DNA binding"/>
    <property type="evidence" value="ECO:0007669"/>
    <property type="project" value="InterPro"/>
</dbReference>
<feature type="domain" description="Cytoskeleton protein RodZ-like C-terminal" evidence="3">
    <location>
        <begin position="215"/>
        <end position="280"/>
    </location>
</feature>
<dbReference type="Pfam" id="PF13464">
    <property type="entry name" value="RodZ_C"/>
    <property type="match status" value="1"/>
</dbReference>
<dbReference type="InterPro" id="IPR010982">
    <property type="entry name" value="Lambda_DNA-bd_dom_sf"/>
</dbReference>
<dbReference type="Gene3D" id="1.10.260.40">
    <property type="entry name" value="lambda repressor-like DNA-binding domains"/>
    <property type="match status" value="1"/>
</dbReference>
<feature type="compositionally biased region" description="Basic residues" evidence="1">
    <location>
        <begin position="175"/>
        <end position="185"/>
    </location>
</feature>
<proteinExistence type="predicted"/>
<keyword evidence="2" id="KW-0812">Transmembrane</keyword>
<keyword evidence="2" id="KW-1133">Transmembrane helix</keyword>
<feature type="region of interest" description="Disordered" evidence="1">
    <location>
        <begin position="277"/>
        <end position="306"/>
    </location>
</feature>
<sequence length="313" mass="33465">MSDNSKITLGKTLRDARIAKGYTLDDLQQTTKIQKRYLIAIEDQNFDELPGDFYVRAFIKQYADMVDLDGAELLKQFDSALPSTQTQEYVDKVNENNPETRSQQRQVDERYVKLRRTIPVIGIVIVVLVILVGIWVAASHNGGGTTKDNVDSSSVSVSGSSSNKTKSSSSSSKSSSKKSSSKKATKTPSFKQLSSTTSGSTWEMKNASAKPKMSLSATGSAWMSVTVSGSTVWQGTLSSSTSHSLTIPSSATSVTLKFGNAPATKVKVDGKNFDFTSATSTSNATSSSSTTGTTTSSSSTTTSQVQTVTLEFK</sequence>
<evidence type="ECO:0000259" key="3">
    <source>
        <dbReference type="Pfam" id="PF13464"/>
    </source>
</evidence>
<organism evidence="4 5">
    <name type="scientific">Levilactobacillus suantsaiihabitans</name>
    <dbReference type="NCBI Taxonomy" id="2487722"/>
    <lineage>
        <taxon>Bacteria</taxon>
        <taxon>Bacillati</taxon>
        <taxon>Bacillota</taxon>
        <taxon>Bacilli</taxon>
        <taxon>Lactobacillales</taxon>
        <taxon>Lactobacillaceae</taxon>
        <taxon>Levilactobacillus</taxon>
    </lineage>
</organism>
<feature type="region of interest" description="Disordered" evidence="1">
    <location>
        <begin position="143"/>
        <end position="207"/>
    </location>
</feature>
<feature type="transmembrane region" description="Helical" evidence="2">
    <location>
        <begin position="118"/>
        <end position="138"/>
    </location>
</feature>
<keyword evidence="5" id="KW-1185">Reference proteome</keyword>
<dbReference type="SUPFAM" id="SSF47413">
    <property type="entry name" value="lambda repressor-like DNA-binding domains"/>
    <property type="match status" value="1"/>
</dbReference>
<feature type="compositionally biased region" description="Low complexity" evidence="1">
    <location>
        <begin position="152"/>
        <end position="174"/>
    </location>
</feature>
<dbReference type="OrthoDB" id="9797543at2"/>
<name>A0A4Z0JCG1_9LACO</name>
<feature type="compositionally biased region" description="Low complexity" evidence="1">
    <location>
        <begin position="277"/>
        <end position="303"/>
    </location>
</feature>
<keyword evidence="2" id="KW-0472">Membrane</keyword>
<reference evidence="4 5" key="1">
    <citation type="submission" date="2018-10" db="EMBL/GenBank/DDBJ databases">
        <title>Lactobacillus sp. R7 and Lactobacillus sp. R19 isolated from fermented mustard green product of Taiwan.</title>
        <authorList>
            <person name="Lin S.-T."/>
        </authorList>
    </citation>
    <scope>NUCLEOTIDE SEQUENCE [LARGE SCALE GENOMIC DNA]</scope>
    <source>
        <strain evidence="4 5">BCRC 81129</strain>
    </source>
</reference>
<accession>A0A4Z0JCG1</accession>
<evidence type="ECO:0000313" key="4">
    <source>
        <dbReference type="EMBL" id="TGD19253.1"/>
    </source>
</evidence>
<dbReference type="Pfam" id="PF13413">
    <property type="entry name" value="HTH_25"/>
    <property type="match status" value="1"/>
</dbReference>
<dbReference type="PANTHER" id="PTHR34475">
    <property type="match status" value="1"/>
</dbReference>
<dbReference type="PANTHER" id="PTHR34475:SF1">
    <property type="entry name" value="CYTOSKELETON PROTEIN RODZ"/>
    <property type="match status" value="1"/>
</dbReference>
<feature type="compositionally biased region" description="Polar residues" evidence="1">
    <location>
        <begin position="186"/>
        <end position="203"/>
    </location>
</feature>
<dbReference type="AlphaFoldDB" id="A0A4Z0JCG1"/>
<dbReference type="RefSeq" id="WP_135367677.1">
    <property type="nucleotide sequence ID" value="NZ_RKLX01000006.1"/>
</dbReference>
<dbReference type="Proteomes" id="UP000297348">
    <property type="component" value="Unassembled WGS sequence"/>
</dbReference>
<dbReference type="EMBL" id="RKLX01000006">
    <property type="protein sequence ID" value="TGD19253.1"/>
    <property type="molecule type" value="Genomic_DNA"/>
</dbReference>
<evidence type="ECO:0000256" key="1">
    <source>
        <dbReference type="SAM" id="MobiDB-lite"/>
    </source>
</evidence>
<evidence type="ECO:0000313" key="5">
    <source>
        <dbReference type="Proteomes" id="UP000297348"/>
    </source>
</evidence>